<keyword evidence="2" id="KW-1133">Transmembrane helix</keyword>
<protein>
    <submittedName>
        <fullName evidence="4">Lipopolysaccharide/colanic/teichoic acid biosynthesis glycosyltransferase</fullName>
    </submittedName>
</protein>
<dbReference type="Pfam" id="PF02397">
    <property type="entry name" value="Bac_transf"/>
    <property type="match status" value="1"/>
</dbReference>
<dbReference type="EMBL" id="JAUSWG010000001">
    <property type="protein sequence ID" value="MDQ0555148.1"/>
    <property type="molecule type" value="Genomic_DNA"/>
</dbReference>
<keyword evidence="2" id="KW-0472">Membrane</keyword>
<accession>A0ABU0MW64</accession>
<evidence type="ECO:0000256" key="1">
    <source>
        <dbReference type="ARBA" id="ARBA00006464"/>
    </source>
</evidence>
<comment type="caution">
    <text evidence="4">The sequence shown here is derived from an EMBL/GenBank/DDBJ whole genome shotgun (WGS) entry which is preliminary data.</text>
</comment>
<proteinExistence type="inferred from homology"/>
<dbReference type="InterPro" id="IPR003362">
    <property type="entry name" value="Bact_transf"/>
</dbReference>
<feature type="domain" description="Bacterial sugar transferase" evidence="3">
    <location>
        <begin position="7"/>
        <end position="187"/>
    </location>
</feature>
<evidence type="ECO:0000313" key="4">
    <source>
        <dbReference type="EMBL" id="MDQ0555148.1"/>
    </source>
</evidence>
<dbReference type="PANTHER" id="PTHR30576">
    <property type="entry name" value="COLANIC BIOSYNTHESIS UDP-GLUCOSE LIPID CARRIER TRANSFERASE"/>
    <property type="match status" value="1"/>
</dbReference>
<sequence>MYRYFIKRLFDILVSLIALPFIMIIMIPVSIAIKLEDRGPIFYNAKRIGKDKLNFTMYKFRSMKVNAPDIRNEDGTTFNSDNDTRVTKVGKFLRKTSIDELPQILNVLKGDMSFIGPRPSPLGDKSIYPEEFFRKFEVRPGITGYNQATVRNNALMEERIKNDSFYVDNISFIVDLKILIMTVVSVLQSKNINRNKDEERLGKANNE</sequence>
<keyword evidence="2" id="KW-0812">Transmembrane</keyword>
<dbReference type="RefSeq" id="WP_307501805.1">
    <property type="nucleotide sequence ID" value="NZ_BAAACE010000026.1"/>
</dbReference>
<comment type="similarity">
    <text evidence="1">Belongs to the bacterial sugar transferase family.</text>
</comment>
<organism evidence="4 5">
    <name type="scientific">Paraclostridium ghonii</name>
    <dbReference type="NCBI Taxonomy" id="29358"/>
    <lineage>
        <taxon>Bacteria</taxon>
        <taxon>Bacillati</taxon>
        <taxon>Bacillota</taxon>
        <taxon>Clostridia</taxon>
        <taxon>Peptostreptococcales</taxon>
        <taxon>Peptostreptococcaceae</taxon>
        <taxon>Paraclostridium</taxon>
    </lineage>
</organism>
<dbReference type="Proteomes" id="UP001232584">
    <property type="component" value="Unassembled WGS sequence"/>
</dbReference>
<keyword evidence="5" id="KW-1185">Reference proteome</keyword>
<dbReference type="PANTHER" id="PTHR30576:SF0">
    <property type="entry name" value="UNDECAPRENYL-PHOSPHATE N-ACETYLGALACTOSAMINYL 1-PHOSPHATE TRANSFERASE-RELATED"/>
    <property type="match status" value="1"/>
</dbReference>
<evidence type="ECO:0000313" key="5">
    <source>
        <dbReference type="Proteomes" id="UP001232584"/>
    </source>
</evidence>
<evidence type="ECO:0000259" key="3">
    <source>
        <dbReference type="Pfam" id="PF02397"/>
    </source>
</evidence>
<gene>
    <name evidence="4" type="ORF">QOZ92_000258</name>
</gene>
<reference evidence="4 5" key="1">
    <citation type="submission" date="2023-07" db="EMBL/GenBank/DDBJ databases">
        <title>Genomic Encyclopedia of Type Strains, Phase IV (KMG-IV): sequencing the most valuable type-strain genomes for metagenomic binning, comparative biology and taxonomic classification.</title>
        <authorList>
            <person name="Goeker M."/>
        </authorList>
    </citation>
    <scope>NUCLEOTIDE SEQUENCE [LARGE SCALE GENOMIC DNA]</scope>
    <source>
        <strain evidence="4 5">DSM 15049</strain>
    </source>
</reference>
<name>A0ABU0MW64_9FIRM</name>
<feature type="transmembrane region" description="Helical" evidence="2">
    <location>
        <begin position="12"/>
        <end position="33"/>
    </location>
</feature>
<evidence type="ECO:0000256" key="2">
    <source>
        <dbReference type="SAM" id="Phobius"/>
    </source>
</evidence>